<dbReference type="Gene3D" id="3.40.50.1820">
    <property type="entry name" value="alpha/beta hydrolase"/>
    <property type="match status" value="1"/>
</dbReference>
<gene>
    <name evidence="1" type="ORF">PTSG_12165</name>
</gene>
<evidence type="ECO:0000313" key="2">
    <source>
        <dbReference type="Proteomes" id="UP000007799"/>
    </source>
</evidence>
<dbReference type="SUPFAM" id="SSF53474">
    <property type="entry name" value="alpha/beta-Hydrolases"/>
    <property type="match status" value="1"/>
</dbReference>
<name>F2U8F2_SALR5</name>
<dbReference type="RefSeq" id="XP_004994483.1">
    <property type="nucleotide sequence ID" value="XM_004994426.1"/>
</dbReference>
<evidence type="ECO:0000313" key="1">
    <source>
        <dbReference type="EMBL" id="EGD72660.1"/>
    </source>
</evidence>
<accession>F2U8F2</accession>
<proteinExistence type="predicted"/>
<dbReference type="InterPro" id="IPR029058">
    <property type="entry name" value="AB_hydrolase_fold"/>
</dbReference>
<dbReference type="OrthoDB" id="6693298at2759"/>
<dbReference type="Proteomes" id="UP000007799">
    <property type="component" value="Unassembled WGS sequence"/>
</dbReference>
<sequence length="304" mass="34459">MQDVTGKDLLGRRPTTFDYACMSLLTYRDMDEDDIRQDTISDAIENDTRLPAEKLKLSVDAWHRLRHAGWEVLEQCRCDSGMICTVFFHSERQQLVFSYRGTQPSNIKSVKADIFHVMRDRAGIINDDAVSIAKRYAKHRVFEKYKFLQVSTTGHSLGAWEAELVVFQLKLEFAMHLRELPGAYARIWAVTFESPGSRSLMESKENRPGMLHKTNIVDTLDITAYMSKPNYINTFNRQAATCLYQITGEAIGSARGTIQVHDMATVYAGMQEVAHRAPHPPPLPGLALSPVGLWTDVVQRTGRH</sequence>
<reference evidence="1" key="1">
    <citation type="submission" date="2009-08" db="EMBL/GenBank/DDBJ databases">
        <title>Annotation of Salpingoeca rosetta.</title>
        <authorList>
            <consortium name="The Broad Institute Genome Sequencing Platform"/>
            <person name="Russ C."/>
            <person name="Cuomo C."/>
            <person name="Burger G."/>
            <person name="Gray M.W."/>
            <person name="Holland P.W.H."/>
            <person name="King N."/>
            <person name="Lang F.B.F."/>
            <person name="Roger A.J."/>
            <person name="Ruiz-Trillo I."/>
            <person name="Young S.K."/>
            <person name="Zeng Q."/>
            <person name="Gargeya S."/>
            <person name="Alvarado L."/>
            <person name="Berlin A."/>
            <person name="Chapman S.B."/>
            <person name="Chen Z."/>
            <person name="Freedman E."/>
            <person name="Gellesch M."/>
            <person name="Goldberg J."/>
            <person name="Griggs A."/>
            <person name="Gujja S."/>
            <person name="Heilman E."/>
            <person name="Heiman D."/>
            <person name="Howarth C."/>
            <person name="Mehta T."/>
            <person name="Neiman D."/>
            <person name="Pearson M."/>
            <person name="Roberts A."/>
            <person name="Saif S."/>
            <person name="Shea T."/>
            <person name="Shenoy N."/>
            <person name="Sisk P."/>
            <person name="Stolte C."/>
            <person name="Sykes S."/>
            <person name="White J."/>
            <person name="Yandava C."/>
            <person name="Haas B."/>
            <person name="Nusbaum C."/>
            <person name="Birren B."/>
        </authorList>
    </citation>
    <scope>NUCLEOTIDE SEQUENCE [LARGE SCALE GENOMIC DNA]</scope>
    <source>
        <strain evidence="1">ATCC 50818</strain>
    </source>
</reference>
<dbReference type="InParanoid" id="F2U8F2"/>
<dbReference type="KEGG" id="sre:PTSG_12165"/>
<dbReference type="EMBL" id="GL832964">
    <property type="protein sequence ID" value="EGD72660.1"/>
    <property type="molecule type" value="Genomic_DNA"/>
</dbReference>
<dbReference type="eggNOG" id="ENOG502SCYJ">
    <property type="taxonomic scope" value="Eukaryota"/>
</dbReference>
<dbReference type="GeneID" id="16075066"/>
<evidence type="ECO:0008006" key="3">
    <source>
        <dbReference type="Google" id="ProtNLM"/>
    </source>
</evidence>
<organism evidence="2">
    <name type="scientific">Salpingoeca rosetta (strain ATCC 50818 / BSB-021)</name>
    <dbReference type="NCBI Taxonomy" id="946362"/>
    <lineage>
        <taxon>Eukaryota</taxon>
        <taxon>Choanoflagellata</taxon>
        <taxon>Craspedida</taxon>
        <taxon>Salpingoecidae</taxon>
        <taxon>Salpingoeca</taxon>
    </lineage>
</organism>
<dbReference type="AlphaFoldDB" id="F2U8F2"/>
<keyword evidence="2" id="KW-1185">Reference proteome</keyword>
<protein>
    <recommendedName>
        <fullName evidence="3">Fungal lipase-like domain-containing protein</fullName>
    </recommendedName>
</protein>